<feature type="transmembrane region" description="Helical" evidence="1">
    <location>
        <begin position="211"/>
        <end position="231"/>
    </location>
</feature>
<organism evidence="3">
    <name type="scientific">Moorella thermoacetica Y72</name>
    <dbReference type="NCBI Taxonomy" id="1325331"/>
    <lineage>
        <taxon>Bacteria</taxon>
        <taxon>Bacillati</taxon>
        <taxon>Bacillota</taxon>
        <taxon>Clostridia</taxon>
        <taxon>Neomoorellales</taxon>
        <taxon>Neomoorellaceae</taxon>
        <taxon>Neomoorella</taxon>
    </lineage>
</organism>
<feature type="transmembrane region" description="Helical" evidence="1">
    <location>
        <begin position="237"/>
        <end position="256"/>
    </location>
</feature>
<keyword evidence="1" id="KW-0812">Transmembrane</keyword>
<evidence type="ECO:0000313" key="3">
    <source>
        <dbReference type="EMBL" id="GAF25095.1"/>
    </source>
</evidence>
<feature type="transmembrane region" description="Helical" evidence="1">
    <location>
        <begin position="56"/>
        <end position="75"/>
    </location>
</feature>
<dbReference type="GO" id="GO:0016740">
    <property type="term" value="F:transferase activity"/>
    <property type="evidence" value="ECO:0007669"/>
    <property type="project" value="UniProtKB-KW"/>
</dbReference>
<evidence type="ECO:0000259" key="2">
    <source>
        <dbReference type="Pfam" id="PF13231"/>
    </source>
</evidence>
<protein>
    <submittedName>
        <fullName evidence="3">4-amino-4-deoxy-L-arabinose transferase and related glycosyltransferases of PMT family</fullName>
    </submittedName>
</protein>
<accession>A0A0S6U7J7</accession>
<dbReference type="Pfam" id="PF13231">
    <property type="entry name" value="PMT_2"/>
    <property type="match status" value="1"/>
</dbReference>
<feature type="domain" description="Glycosyltransferase RgtA/B/C/D-like" evidence="2">
    <location>
        <begin position="218"/>
        <end position="354"/>
    </location>
</feature>
<feature type="transmembrane region" description="Helical" evidence="1">
    <location>
        <begin position="292"/>
        <end position="325"/>
    </location>
</feature>
<name>A0A0S6U7J7_NEOTH</name>
<feature type="transmembrane region" description="Helical" evidence="1">
    <location>
        <begin position="337"/>
        <end position="357"/>
    </location>
</feature>
<keyword evidence="3" id="KW-0808">Transferase</keyword>
<evidence type="ECO:0000256" key="1">
    <source>
        <dbReference type="SAM" id="Phobius"/>
    </source>
</evidence>
<feature type="transmembrane region" description="Helical" evidence="1">
    <location>
        <begin position="455"/>
        <end position="471"/>
    </location>
</feature>
<keyword evidence="1" id="KW-0472">Membrane</keyword>
<dbReference type="Proteomes" id="UP000063718">
    <property type="component" value="Unassembled WGS sequence"/>
</dbReference>
<gene>
    <name evidence="3" type="ORF">MTY_0424</name>
</gene>
<dbReference type="EMBL" id="DF238840">
    <property type="protein sequence ID" value="GAF25095.1"/>
    <property type="molecule type" value="Genomic_DNA"/>
</dbReference>
<dbReference type="RefSeq" id="WP_025773178.1">
    <property type="nucleotide sequence ID" value="NZ_DF238840.1"/>
</dbReference>
<sequence>MLWFLLGTLALLTGSWLMAARMALKKTLDRWLAVGVLTMAGQVLILLLAGQALRHLNRGVVLLLALGWAGLGLLVRNRQGRRSGEIFSFESGATGDIGEPGSTEIFSSSLIAVTGVILAFSLAALVLGWIYLPPFAWDEIWYHLTPMAAWFKQGAITRLPEALLWQHYDPTRVTSRKLALDLSVAFNWANVYPLNAELNALWIMVLTGNDLLVDATQFPYVVIGALATFGLSRSGGAGRNASILASMLFLLTPMVLIHLRVAYVDAAFGSMIAAALYLFLRWQEERNLEYALILGLAIGLMMGIKATGIAFAGVFVLAIVASGFWQYRQGVSGNRDLWLQATVILLALMATGTFWYLRTWWFYGNPVYPVEIQVLGWKLPGMGSVSRLFMAANTPEAYRGRNIILNILTSWLELGNESYNYYSRTRGLGPAWAALALPAILPFTFSAWRRRRAPVLWMVGLTLIFLILQPAAWWPRYVLYVVPVGLAAMAWVYDRLDPRLKTAVAGIMILNLVVATGLTLVETLDKLPAAMRLDPAHRTFGELYFSDYAWVDQLPPSRIGYTPMAWIYPLYGGLRNQVELVDGTTAESWREAIIRQGLDFVVTNTQYGDYDRWALSLPDLLTPYRKGEMINVYRVRPGRGRQ</sequence>
<dbReference type="AlphaFoldDB" id="A0A0S6U7J7"/>
<feature type="transmembrane region" description="Helical" evidence="1">
    <location>
        <begin position="263"/>
        <end position="280"/>
    </location>
</feature>
<feature type="transmembrane region" description="Helical" evidence="1">
    <location>
        <begin position="31"/>
        <end position="49"/>
    </location>
</feature>
<proteinExistence type="predicted"/>
<dbReference type="InterPro" id="IPR038731">
    <property type="entry name" value="RgtA/B/C-like"/>
</dbReference>
<reference evidence="3" key="1">
    <citation type="journal article" date="2014" name="Gene">
        <title>Genome-guided analysis of transformation efficiency and carbon dioxide assimilation by Moorella thermoacetica Y72.</title>
        <authorList>
            <person name="Tsukahara K."/>
            <person name="Kita A."/>
            <person name="Nakashimada Y."/>
            <person name="Hoshino T."/>
            <person name="Murakami K."/>
        </authorList>
    </citation>
    <scope>NUCLEOTIDE SEQUENCE [LARGE SCALE GENOMIC DNA]</scope>
    <source>
        <strain evidence="3">Y72</strain>
    </source>
</reference>
<feature type="transmembrane region" description="Helical" evidence="1">
    <location>
        <begin position="500"/>
        <end position="521"/>
    </location>
</feature>
<keyword evidence="1" id="KW-1133">Transmembrane helix</keyword>
<feature type="transmembrane region" description="Helical" evidence="1">
    <location>
        <begin position="429"/>
        <end position="448"/>
    </location>
</feature>
<feature type="transmembrane region" description="Helical" evidence="1">
    <location>
        <begin position="110"/>
        <end position="132"/>
    </location>
</feature>